<evidence type="ECO:0008006" key="4">
    <source>
        <dbReference type="Google" id="ProtNLM"/>
    </source>
</evidence>
<evidence type="ECO:0000256" key="1">
    <source>
        <dbReference type="SAM" id="SignalP"/>
    </source>
</evidence>
<keyword evidence="1" id="KW-0732">Signal</keyword>
<feature type="chain" id="PRO_5016984875" description="DUF3757 domain-containing protein" evidence="1">
    <location>
        <begin position="22"/>
        <end position="143"/>
    </location>
</feature>
<dbReference type="Proteomes" id="UP000255365">
    <property type="component" value="Unassembled WGS sequence"/>
</dbReference>
<evidence type="ECO:0000313" key="2">
    <source>
        <dbReference type="EMBL" id="RDL20757.1"/>
    </source>
</evidence>
<feature type="signal peptide" evidence="1">
    <location>
        <begin position="1"/>
        <end position="21"/>
    </location>
</feature>
<proteinExistence type="predicted"/>
<reference evidence="2 3" key="1">
    <citation type="submission" date="2018-07" db="EMBL/GenBank/DDBJ databases">
        <title>Genome sequencing of rice bacterial endophytes.</title>
        <authorList>
            <person name="Venturi V."/>
        </authorList>
    </citation>
    <scope>NUCLEOTIDE SEQUENCE [LARGE SCALE GENOMIC DNA]</scope>
    <source>
        <strain evidence="2 3">E2333</strain>
    </source>
</reference>
<name>A0A370SLZ1_PSEJE</name>
<evidence type="ECO:0000313" key="3">
    <source>
        <dbReference type="Proteomes" id="UP000255365"/>
    </source>
</evidence>
<sequence>MNIRFLLLLATFCVIPTCVMAEGCDVQTRSSSSAVPAVSGHSCYEYEGTPVNAIDWSCSNESKDMVNAVKKKVQQCDDHYQATCIATLTQESLANPHSTSKDKNAKALNIPDGAQVTTYYYGAEDLGQAKIDCESGGGNWKVK</sequence>
<dbReference type="RefSeq" id="WP_115146833.1">
    <property type="nucleotide sequence ID" value="NZ_QRAV01000006.1"/>
</dbReference>
<comment type="caution">
    <text evidence="2">The sequence shown here is derived from an EMBL/GenBank/DDBJ whole genome shotgun (WGS) entry which is preliminary data.</text>
</comment>
<organism evidence="2 3">
    <name type="scientific">Pseudomonas jessenii</name>
    <dbReference type="NCBI Taxonomy" id="77298"/>
    <lineage>
        <taxon>Bacteria</taxon>
        <taxon>Pseudomonadati</taxon>
        <taxon>Pseudomonadota</taxon>
        <taxon>Gammaproteobacteria</taxon>
        <taxon>Pseudomonadales</taxon>
        <taxon>Pseudomonadaceae</taxon>
        <taxon>Pseudomonas</taxon>
    </lineage>
</organism>
<protein>
    <recommendedName>
        <fullName evidence="4">DUF3757 domain-containing protein</fullName>
    </recommendedName>
</protein>
<dbReference type="AlphaFoldDB" id="A0A370SLZ1"/>
<dbReference type="EMBL" id="QRAV01000006">
    <property type="protein sequence ID" value="RDL20757.1"/>
    <property type="molecule type" value="Genomic_DNA"/>
</dbReference>
<gene>
    <name evidence="2" type="ORF">DEU51_106209</name>
</gene>
<accession>A0A370SLZ1</accession>